<accession>A0A1J5QMJ1</accession>
<name>A0A1J5QMJ1_9ZZZZ</name>
<proteinExistence type="predicted"/>
<evidence type="ECO:0008006" key="3">
    <source>
        <dbReference type="Google" id="ProtNLM"/>
    </source>
</evidence>
<evidence type="ECO:0000256" key="1">
    <source>
        <dbReference type="SAM" id="MobiDB-lite"/>
    </source>
</evidence>
<feature type="compositionally biased region" description="Low complexity" evidence="1">
    <location>
        <begin position="161"/>
        <end position="176"/>
    </location>
</feature>
<feature type="region of interest" description="Disordered" evidence="1">
    <location>
        <begin position="161"/>
        <end position="186"/>
    </location>
</feature>
<comment type="caution">
    <text evidence="2">The sequence shown here is derived from an EMBL/GenBank/DDBJ whole genome shotgun (WGS) entry which is preliminary data.</text>
</comment>
<evidence type="ECO:0000313" key="2">
    <source>
        <dbReference type="EMBL" id="OIQ84785.1"/>
    </source>
</evidence>
<gene>
    <name evidence="2" type="ORF">GALL_334000</name>
</gene>
<protein>
    <recommendedName>
        <fullName evidence="3">Lipoprotein</fullName>
    </recommendedName>
</protein>
<organism evidence="2">
    <name type="scientific">mine drainage metagenome</name>
    <dbReference type="NCBI Taxonomy" id="410659"/>
    <lineage>
        <taxon>unclassified sequences</taxon>
        <taxon>metagenomes</taxon>
        <taxon>ecological metagenomes</taxon>
    </lineage>
</organism>
<dbReference type="AlphaFoldDB" id="A0A1J5QMJ1"/>
<sequence>MNTDRIALRPRTRALIAALGMIVLSACSRLEYVKVPTPTQYAVWNDELQKKADSMKGVRYYLPRPFLVLKQSTPVAQRTALVSFHWDASSGAYLLDLPAANTHWVAKIAPTKLSITQALASTLSTRAPAVVGGAARGSNQGATSEAAADAGTAAANAAAGSLTGPNTAPAAPSTPSELHASTGYINGTDPVTRLGDRFDIVYLPDFEEQYVIQPHAGLGKAEIETRLRNGWAAETFSQSVDNSKLIPYVIDQVSKASTAAANIFTTWAPLAAGLPPGSTVPLQALATKGGQQGALSGEEITSAHKLLGEVLVFKIAEVRIAQPGLYPILKPREIRQWLGTQAPSGTDPDLVFDTFVISANTPWVRPDVTFIPCPPFTMVGFNTTTEVFLSPATERIDVASGGNGQTLRNGGDEAGNGIRPAQALTGLRELLFGSSNPATQELWNGKYSSIDLAGSDVSAADDPKFQTEVAVKLKGAPPTQADAEALMQLLVARAKANRKDLKGCQASVAAETTPQVAIIRFPDPPPTVYGALRGDS</sequence>
<reference evidence="2" key="1">
    <citation type="submission" date="2016-10" db="EMBL/GenBank/DDBJ databases">
        <title>Sequence of Gallionella enrichment culture.</title>
        <authorList>
            <person name="Poehlein A."/>
            <person name="Muehling M."/>
            <person name="Daniel R."/>
        </authorList>
    </citation>
    <scope>NUCLEOTIDE SEQUENCE</scope>
</reference>
<dbReference type="EMBL" id="MLJW01000592">
    <property type="protein sequence ID" value="OIQ84785.1"/>
    <property type="molecule type" value="Genomic_DNA"/>
</dbReference>
<dbReference type="PROSITE" id="PS51257">
    <property type="entry name" value="PROKAR_LIPOPROTEIN"/>
    <property type="match status" value="1"/>
</dbReference>